<dbReference type="RefSeq" id="WP_040274742.1">
    <property type="nucleotide sequence ID" value="NZ_JROO01000031.1"/>
</dbReference>
<evidence type="ECO:0000256" key="10">
    <source>
        <dbReference type="SAM" id="MobiDB-lite"/>
    </source>
</evidence>
<dbReference type="Proteomes" id="UP000031675">
    <property type="component" value="Unassembled WGS sequence"/>
</dbReference>
<evidence type="ECO:0000313" key="13">
    <source>
        <dbReference type="EMBL" id="KIH97936.1"/>
    </source>
</evidence>
<feature type="binding site" evidence="9">
    <location>
        <begin position="339"/>
        <end position="342"/>
    </location>
    <ligand>
        <name>GTP</name>
        <dbReference type="ChEBI" id="CHEBI:37565"/>
    </ligand>
</feature>
<evidence type="ECO:0000256" key="11">
    <source>
        <dbReference type="SAM" id="Phobius"/>
    </source>
</evidence>
<keyword evidence="3 9" id="KW-0547">Nucleotide-binding</keyword>
<comment type="function">
    <text evidence="9">Involved in targeting and insertion of nascent membrane proteins into the cytoplasmic membrane. Acts as a receptor for the complex formed by the signal recognition particle (SRP) and the ribosome-nascent chain (RNC).</text>
</comment>
<gene>
    <name evidence="9" type="primary">ftsY</name>
    <name evidence="13" type="ORF">LP52_16575</name>
</gene>
<accession>A0A0C2J8W1</accession>
<dbReference type="InterPro" id="IPR027417">
    <property type="entry name" value="P-loop_NTPase"/>
</dbReference>
<dbReference type="Gene3D" id="1.20.120.140">
    <property type="entry name" value="Signal recognition particle SRP54, nucleotide-binding domain"/>
    <property type="match status" value="1"/>
</dbReference>
<dbReference type="Gene3D" id="3.40.50.300">
    <property type="entry name" value="P-loop containing nucleotide triphosphate hydrolases"/>
    <property type="match status" value="1"/>
</dbReference>
<feature type="binding site" evidence="9">
    <location>
        <begin position="277"/>
        <end position="281"/>
    </location>
    <ligand>
        <name>GTP</name>
        <dbReference type="ChEBI" id="CHEBI:37565"/>
    </ligand>
</feature>
<evidence type="ECO:0000256" key="6">
    <source>
        <dbReference type="ARBA" id="ARBA00023136"/>
    </source>
</evidence>
<keyword evidence="14" id="KW-1185">Reference proteome</keyword>
<sequence length="390" mass="40750">MDYTIFAVIIFVVALLVVGGAFLIRPRRSGAPPEPPAEERGEGAAGTTTAEPDEESAQHERAAGTAVAEPGAPAAAEIETPPPSAGRLVRLRARLARSQNVFGQSLLGLLSADRLDESAWEEIEDTLITADVGVTSAAQIVENLRTKVKVLGSRTPDEVRDLLRSELLAQIGTDQDRTVHTEPHAGGPAVVMVVGVNGTGKTTTAGKLARVLVGDGRSVVLGAADTFRAAAADQLETWGSRVGAPVVRRDEGADPASVAFEAVTRGMDDHADTVIVDTAGRLHTKTGLMDELGKVKRVVEKKTSVDDVLLVLDATTGQNGLRQARVFAEAVNISGIVLTKLDGTAKGGIVIQVQRELGVPVKLVGLGEGPDDLAPFDHEAFVDAILEGGE</sequence>
<feature type="compositionally biased region" description="Low complexity" evidence="10">
    <location>
        <begin position="63"/>
        <end position="79"/>
    </location>
</feature>
<dbReference type="InterPro" id="IPR036225">
    <property type="entry name" value="SRP/SRP_N"/>
</dbReference>
<feature type="binding site" evidence="9">
    <location>
        <begin position="195"/>
        <end position="202"/>
    </location>
    <ligand>
        <name>GTP</name>
        <dbReference type="ChEBI" id="CHEBI:37565"/>
    </ligand>
</feature>
<dbReference type="GO" id="GO:0005047">
    <property type="term" value="F:signal recognition particle binding"/>
    <property type="evidence" value="ECO:0007669"/>
    <property type="project" value="TreeGrafter"/>
</dbReference>
<dbReference type="Pfam" id="PF02881">
    <property type="entry name" value="SRP54_N"/>
    <property type="match status" value="1"/>
</dbReference>
<evidence type="ECO:0000256" key="1">
    <source>
        <dbReference type="ARBA" id="ARBA00022475"/>
    </source>
</evidence>
<keyword evidence="13" id="KW-0132">Cell division</keyword>
<evidence type="ECO:0000256" key="7">
    <source>
        <dbReference type="ARBA" id="ARBA00023170"/>
    </source>
</evidence>
<evidence type="ECO:0000256" key="3">
    <source>
        <dbReference type="ARBA" id="ARBA00022741"/>
    </source>
</evidence>
<evidence type="ECO:0000256" key="2">
    <source>
        <dbReference type="ARBA" id="ARBA00022490"/>
    </source>
</evidence>
<evidence type="ECO:0000256" key="5">
    <source>
        <dbReference type="ARBA" id="ARBA00023134"/>
    </source>
</evidence>
<dbReference type="AlphaFoldDB" id="A0A0C2J8W1"/>
<keyword evidence="4 9" id="KW-0378">Hydrolase</keyword>
<dbReference type="InterPro" id="IPR004390">
    <property type="entry name" value="SR_rcpt_FtsY"/>
</dbReference>
<keyword evidence="11" id="KW-1133">Transmembrane helix</keyword>
<dbReference type="SMART" id="SM00962">
    <property type="entry name" value="SRP54"/>
    <property type="match status" value="1"/>
</dbReference>
<keyword evidence="5 9" id="KW-0342">GTP-binding</keyword>
<dbReference type="FunFam" id="1.20.120.140:FF:000002">
    <property type="entry name" value="Signal recognition particle receptor FtsY"/>
    <property type="match status" value="1"/>
</dbReference>
<dbReference type="InterPro" id="IPR000897">
    <property type="entry name" value="SRP54_GTPase_dom"/>
</dbReference>
<feature type="region of interest" description="Disordered" evidence="10">
    <location>
        <begin position="27"/>
        <end position="83"/>
    </location>
</feature>
<dbReference type="InterPro" id="IPR042101">
    <property type="entry name" value="SRP54_N_sf"/>
</dbReference>
<keyword evidence="6 9" id="KW-0472">Membrane</keyword>
<feature type="domain" description="SRP54-type proteins GTP-binding" evidence="12">
    <location>
        <begin position="360"/>
        <end position="373"/>
    </location>
</feature>
<keyword evidence="13" id="KW-0131">Cell cycle</keyword>
<dbReference type="STRING" id="183763.LP52_16575"/>
<dbReference type="GO" id="GO:0051301">
    <property type="term" value="P:cell division"/>
    <property type="evidence" value="ECO:0007669"/>
    <property type="project" value="UniProtKB-KW"/>
</dbReference>
<dbReference type="OrthoDB" id="9804720at2"/>
<comment type="similarity">
    <text evidence="9">Belongs to the GTP-binding SRP family. FtsY subfamily.</text>
</comment>
<evidence type="ECO:0000256" key="4">
    <source>
        <dbReference type="ARBA" id="ARBA00022801"/>
    </source>
</evidence>
<evidence type="ECO:0000256" key="8">
    <source>
        <dbReference type="ARBA" id="ARBA00048027"/>
    </source>
</evidence>
<organism evidence="13 14">
    <name type="scientific">Streptomonospora alba</name>
    <dbReference type="NCBI Taxonomy" id="183763"/>
    <lineage>
        <taxon>Bacteria</taxon>
        <taxon>Bacillati</taxon>
        <taxon>Actinomycetota</taxon>
        <taxon>Actinomycetes</taxon>
        <taxon>Streptosporangiales</taxon>
        <taxon>Nocardiopsidaceae</taxon>
        <taxon>Streptomonospora</taxon>
    </lineage>
</organism>
<name>A0A0C2J8W1_9ACTN</name>
<feature type="transmembrane region" description="Helical" evidence="11">
    <location>
        <begin position="6"/>
        <end position="24"/>
    </location>
</feature>
<dbReference type="GO" id="GO:0005525">
    <property type="term" value="F:GTP binding"/>
    <property type="evidence" value="ECO:0007669"/>
    <property type="project" value="UniProtKB-UniRule"/>
</dbReference>
<dbReference type="SUPFAM" id="SSF52540">
    <property type="entry name" value="P-loop containing nucleoside triphosphate hydrolases"/>
    <property type="match status" value="1"/>
</dbReference>
<reference evidence="14" key="1">
    <citation type="journal article" date="2015" name="Chem. Biol.">
        <title>Structure, bioactivity, and resistance mechanism of streptomonomicin, an unusual lasso Peptide from an understudied halophilic actinomycete.</title>
        <authorList>
            <person name="Metelev M."/>
            <person name="Tietz J.I."/>
            <person name="Melby J.O."/>
            <person name="Blair P.M."/>
            <person name="Zhu L."/>
            <person name="Livnat I."/>
            <person name="Severinov K."/>
            <person name="Mitchell D.A."/>
        </authorList>
    </citation>
    <scope>NUCLEOTIDE SEQUENCE [LARGE SCALE GENOMIC DNA]</scope>
    <source>
        <strain evidence="14">YIM 90003</strain>
    </source>
</reference>
<dbReference type="NCBIfam" id="TIGR00064">
    <property type="entry name" value="ftsY"/>
    <property type="match status" value="1"/>
</dbReference>
<dbReference type="GO" id="GO:0005886">
    <property type="term" value="C:plasma membrane"/>
    <property type="evidence" value="ECO:0007669"/>
    <property type="project" value="UniProtKB-SubCell"/>
</dbReference>
<dbReference type="HAMAP" id="MF_00920">
    <property type="entry name" value="FtsY"/>
    <property type="match status" value="1"/>
</dbReference>
<comment type="catalytic activity">
    <reaction evidence="8 9">
        <text>GTP + H2O = GDP + phosphate + H(+)</text>
        <dbReference type="Rhea" id="RHEA:19669"/>
        <dbReference type="ChEBI" id="CHEBI:15377"/>
        <dbReference type="ChEBI" id="CHEBI:15378"/>
        <dbReference type="ChEBI" id="CHEBI:37565"/>
        <dbReference type="ChEBI" id="CHEBI:43474"/>
        <dbReference type="ChEBI" id="CHEBI:58189"/>
        <dbReference type="EC" id="3.6.5.4"/>
    </reaction>
</comment>
<dbReference type="GO" id="GO:0006614">
    <property type="term" value="P:SRP-dependent cotranslational protein targeting to membrane"/>
    <property type="evidence" value="ECO:0007669"/>
    <property type="project" value="InterPro"/>
</dbReference>
<dbReference type="PANTHER" id="PTHR43134:SF1">
    <property type="entry name" value="SIGNAL RECOGNITION PARTICLE RECEPTOR SUBUNIT ALPHA"/>
    <property type="match status" value="1"/>
</dbReference>
<dbReference type="EC" id="3.6.5.4" evidence="9"/>
<dbReference type="EMBL" id="JROO01000031">
    <property type="protein sequence ID" value="KIH97936.1"/>
    <property type="molecule type" value="Genomic_DNA"/>
</dbReference>
<dbReference type="PANTHER" id="PTHR43134">
    <property type="entry name" value="SIGNAL RECOGNITION PARTICLE RECEPTOR SUBUNIT ALPHA"/>
    <property type="match status" value="1"/>
</dbReference>
<dbReference type="SMART" id="SM00382">
    <property type="entry name" value="AAA"/>
    <property type="match status" value="1"/>
</dbReference>
<dbReference type="FunFam" id="3.40.50.300:FF:000053">
    <property type="entry name" value="Signal recognition particle receptor FtsY"/>
    <property type="match status" value="1"/>
</dbReference>
<keyword evidence="7 9" id="KW-0675">Receptor</keyword>
<proteinExistence type="inferred from homology"/>
<dbReference type="GO" id="GO:0005737">
    <property type="term" value="C:cytoplasm"/>
    <property type="evidence" value="ECO:0007669"/>
    <property type="project" value="UniProtKB-SubCell"/>
</dbReference>
<dbReference type="PROSITE" id="PS00300">
    <property type="entry name" value="SRP54"/>
    <property type="match status" value="1"/>
</dbReference>
<comment type="caution">
    <text evidence="13">The sequence shown here is derived from an EMBL/GenBank/DDBJ whole genome shotgun (WGS) entry which is preliminary data.</text>
</comment>
<keyword evidence="2 9" id="KW-0963">Cytoplasm</keyword>
<evidence type="ECO:0000313" key="14">
    <source>
        <dbReference type="Proteomes" id="UP000031675"/>
    </source>
</evidence>
<dbReference type="SUPFAM" id="SSF47364">
    <property type="entry name" value="Domain of the SRP/SRP receptor G-proteins"/>
    <property type="match status" value="1"/>
</dbReference>
<dbReference type="InterPro" id="IPR013822">
    <property type="entry name" value="Signal_recog_particl_SRP54_hlx"/>
</dbReference>
<evidence type="ECO:0000259" key="12">
    <source>
        <dbReference type="PROSITE" id="PS00300"/>
    </source>
</evidence>
<dbReference type="InterPro" id="IPR003593">
    <property type="entry name" value="AAA+_ATPase"/>
</dbReference>
<protein>
    <recommendedName>
        <fullName evidence="9">Signal recognition particle receptor FtsY</fullName>
        <shortName evidence="9">SRP receptor</shortName>
        <ecNumber evidence="9">3.6.5.4</ecNumber>
    </recommendedName>
</protein>
<evidence type="ECO:0000256" key="9">
    <source>
        <dbReference type="HAMAP-Rule" id="MF_00920"/>
    </source>
</evidence>
<keyword evidence="11" id="KW-0812">Transmembrane</keyword>
<comment type="subcellular location">
    <subcellularLocation>
        <location evidence="9">Cell membrane</location>
        <topology evidence="9">Peripheral membrane protein</topology>
        <orientation evidence="9">Cytoplasmic side</orientation>
    </subcellularLocation>
    <subcellularLocation>
        <location evidence="9">Cytoplasm</location>
    </subcellularLocation>
</comment>
<dbReference type="SMART" id="SM00963">
    <property type="entry name" value="SRP54_N"/>
    <property type="match status" value="1"/>
</dbReference>
<comment type="subunit">
    <text evidence="9">Part of the signal recognition particle protein translocation system, which is composed of SRP and FtsY.</text>
</comment>
<keyword evidence="1 9" id="KW-1003">Cell membrane</keyword>
<dbReference type="GO" id="GO:0003924">
    <property type="term" value="F:GTPase activity"/>
    <property type="evidence" value="ECO:0007669"/>
    <property type="project" value="UniProtKB-UniRule"/>
</dbReference>
<dbReference type="Pfam" id="PF00448">
    <property type="entry name" value="SRP54"/>
    <property type="match status" value="1"/>
</dbReference>